<dbReference type="FunFam" id="1.50.40.10:FF:000062">
    <property type="entry name" value="mitochondrial uncoupling protein 3"/>
    <property type="match status" value="1"/>
</dbReference>
<dbReference type="Gene3D" id="1.50.40.10">
    <property type="entry name" value="Mitochondrial carrier domain"/>
    <property type="match status" value="1"/>
</dbReference>
<dbReference type="PROSITE" id="PS50920">
    <property type="entry name" value="SOLCAR"/>
    <property type="match status" value="3"/>
</dbReference>
<keyword evidence="7" id="KW-1133">Transmembrane helix</keyword>
<feature type="repeat" description="Solcar" evidence="10">
    <location>
        <begin position="142"/>
        <end position="234"/>
    </location>
</feature>
<dbReference type="GO" id="GO:0005743">
    <property type="term" value="C:mitochondrial inner membrane"/>
    <property type="evidence" value="ECO:0007669"/>
    <property type="project" value="UniProtKB-SubCell"/>
</dbReference>
<dbReference type="PANTHER" id="PTHR45618">
    <property type="entry name" value="MITOCHONDRIAL DICARBOXYLATE CARRIER-RELATED"/>
    <property type="match status" value="1"/>
</dbReference>
<organism evidence="12">
    <name type="scientific">Lepeophtheirus salmonis</name>
    <name type="common">Salmon louse</name>
    <name type="synonym">Caligus salmonis</name>
    <dbReference type="NCBI Taxonomy" id="72036"/>
    <lineage>
        <taxon>Eukaryota</taxon>
        <taxon>Metazoa</taxon>
        <taxon>Ecdysozoa</taxon>
        <taxon>Arthropoda</taxon>
        <taxon>Crustacea</taxon>
        <taxon>Multicrustacea</taxon>
        <taxon>Hexanauplia</taxon>
        <taxon>Copepoda</taxon>
        <taxon>Siphonostomatoida</taxon>
        <taxon>Caligidae</taxon>
        <taxon>Lepeophtheirus</taxon>
    </lineage>
</organism>
<evidence type="ECO:0000313" key="12">
    <source>
        <dbReference type="EMBL" id="CDW26479.1"/>
    </source>
</evidence>
<evidence type="ECO:0000256" key="7">
    <source>
        <dbReference type="ARBA" id="ARBA00022989"/>
    </source>
</evidence>
<dbReference type="GO" id="GO:0055085">
    <property type="term" value="P:transmembrane transport"/>
    <property type="evidence" value="ECO:0007669"/>
    <property type="project" value="InterPro"/>
</dbReference>
<sequence length="340" mass="37783">MVHTEDTTTSDTQTTSKAKKKKLYAEEDISKLRVMASDSFSIPTKYLMSVAAASIAEFVTYPLDLTKTRLQLQGEITTGSQKQLRYRGMLATAIGVVKEEGVLMLWRGISPALLRHAIYTGIRMSAYEEVRSNLQKKDKNGFPLWKKVIAGMTAGGLGQLVASPTDLVKTQIQMEGRRRLQGYEPRVHGMVDAFKKIIAQAGVLGLWRGCWPNVQRAALVNLGDLSTYDSVKSAILRNTNLKDNSFTHCLSSACAGLVGATMGTPADVVKARIMNQTTSPDGKGLVYKNSIDCIRQTIQNEGFFALYKGFLPCWLRMAPWSLTFWLSFEQIRYNFGAKSW</sequence>
<evidence type="ECO:0000256" key="4">
    <source>
        <dbReference type="ARBA" id="ARBA00022692"/>
    </source>
</evidence>
<proteinExistence type="inferred from homology"/>
<feature type="repeat" description="Solcar" evidence="10">
    <location>
        <begin position="44"/>
        <end position="133"/>
    </location>
</feature>
<evidence type="ECO:0000256" key="6">
    <source>
        <dbReference type="ARBA" id="ARBA00022792"/>
    </source>
</evidence>
<keyword evidence="8" id="KW-0496">Mitochondrion</keyword>
<name>A0A0K2TKN4_LEPSM</name>
<evidence type="ECO:0000256" key="5">
    <source>
        <dbReference type="ARBA" id="ARBA00022737"/>
    </source>
</evidence>
<dbReference type="InterPro" id="IPR018108">
    <property type="entry name" value="MCP_transmembrane"/>
</dbReference>
<keyword evidence="4 10" id="KW-0812">Transmembrane</keyword>
<evidence type="ECO:0000256" key="3">
    <source>
        <dbReference type="ARBA" id="ARBA00022448"/>
    </source>
</evidence>
<dbReference type="InterPro" id="IPR023395">
    <property type="entry name" value="MCP_dom_sf"/>
</dbReference>
<dbReference type="Pfam" id="PF00153">
    <property type="entry name" value="Mito_carr"/>
    <property type="match status" value="3"/>
</dbReference>
<evidence type="ECO:0000256" key="8">
    <source>
        <dbReference type="ARBA" id="ARBA00023128"/>
    </source>
</evidence>
<dbReference type="OrthoDB" id="756301at2759"/>
<keyword evidence="3 11" id="KW-0813">Transport</keyword>
<accession>A0A0K2TKN4</accession>
<protein>
    <submittedName>
        <fullName evidence="12">Mitochondrial uncoupling protein 4like [Acyrthosiphon pisum]</fullName>
    </submittedName>
</protein>
<comment type="similarity">
    <text evidence="2 11">Belongs to the mitochondrial carrier (TC 2.A.29) family.</text>
</comment>
<reference evidence="12" key="1">
    <citation type="submission" date="2014-05" db="EMBL/GenBank/DDBJ databases">
        <authorList>
            <person name="Chronopoulou M."/>
        </authorList>
    </citation>
    <scope>NUCLEOTIDE SEQUENCE</scope>
    <source>
        <tissue evidence="12">Whole organism</tissue>
    </source>
</reference>
<dbReference type="InterPro" id="IPR002067">
    <property type="entry name" value="MCP"/>
</dbReference>
<evidence type="ECO:0000256" key="9">
    <source>
        <dbReference type="ARBA" id="ARBA00023136"/>
    </source>
</evidence>
<comment type="subcellular location">
    <subcellularLocation>
        <location evidence="1">Mitochondrion inner membrane</location>
        <topology evidence="1">Multi-pass membrane protein</topology>
    </subcellularLocation>
</comment>
<dbReference type="AlphaFoldDB" id="A0A0K2TKN4"/>
<dbReference type="EMBL" id="HACA01009118">
    <property type="protein sequence ID" value="CDW26479.1"/>
    <property type="molecule type" value="Transcribed_RNA"/>
</dbReference>
<keyword evidence="5" id="KW-0677">Repeat</keyword>
<evidence type="ECO:0000256" key="10">
    <source>
        <dbReference type="PROSITE-ProRule" id="PRU00282"/>
    </source>
</evidence>
<keyword evidence="9 10" id="KW-0472">Membrane</keyword>
<evidence type="ECO:0000256" key="11">
    <source>
        <dbReference type="RuleBase" id="RU000488"/>
    </source>
</evidence>
<dbReference type="InterPro" id="IPR050391">
    <property type="entry name" value="Mito_Metabolite_Transporter"/>
</dbReference>
<feature type="repeat" description="Solcar" evidence="10">
    <location>
        <begin position="243"/>
        <end position="334"/>
    </location>
</feature>
<keyword evidence="6" id="KW-0999">Mitochondrion inner membrane</keyword>
<evidence type="ECO:0000256" key="1">
    <source>
        <dbReference type="ARBA" id="ARBA00004448"/>
    </source>
</evidence>
<dbReference type="PRINTS" id="PR00784">
    <property type="entry name" value="MTUNCOUPLING"/>
</dbReference>
<dbReference type="SUPFAM" id="SSF103506">
    <property type="entry name" value="Mitochondrial carrier"/>
    <property type="match status" value="1"/>
</dbReference>
<evidence type="ECO:0000256" key="2">
    <source>
        <dbReference type="ARBA" id="ARBA00006375"/>
    </source>
</evidence>